<protein>
    <submittedName>
        <fullName evidence="7">LPS export ABC transporter permease LptG</fullName>
    </submittedName>
</protein>
<evidence type="ECO:0000313" key="7">
    <source>
        <dbReference type="EMBL" id="MCW7754092.1"/>
    </source>
</evidence>
<evidence type="ECO:0000256" key="5">
    <source>
        <dbReference type="ARBA" id="ARBA00023136"/>
    </source>
</evidence>
<comment type="subcellular location">
    <subcellularLocation>
        <location evidence="1">Cell membrane</location>
        <topology evidence="1">Multi-pass membrane protein</topology>
    </subcellularLocation>
</comment>
<gene>
    <name evidence="7" type="primary">lptG</name>
    <name evidence="7" type="ORF">OOT00_08840</name>
</gene>
<evidence type="ECO:0000313" key="8">
    <source>
        <dbReference type="Proteomes" id="UP001209681"/>
    </source>
</evidence>
<evidence type="ECO:0000256" key="2">
    <source>
        <dbReference type="ARBA" id="ARBA00022475"/>
    </source>
</evidence>
<name>A0ABT3N9F1_9BACT</name>
<dbReference type="EMBL" id="JAPFPW010000009">
    <property type="protein sequence ID" value="MCW7754092.1"/>
    <property type="molecule type" value="Genomic_DNA"/>
</dbReference>
<sequence length="359" mass="40008">MTRLDRYIAGEILRYFLMILLVISVIFVVVDYLSNADKFFAAGLSLPRAVTYIALRLPREIAQLLPLCFFLSVLAVLGLVNRSNELIALKGGGIGPWVLLRPVLIGSVGMSLLGLFMADTVAPMAASEVNAIRFNELSPASIKVKRKENIRIRQDDFFISIRQVDLDRGQLQGVRIHEVTEAVFLPKRRILAERGFFTADGWLLEKVLVQEMNPETGSFTSQSYASLHVPVALTIEDFERIRKAAEEMGIRFLWDYIHKIQKEGYDVTGYRVDFFGKTAFPFASLALCFLAVFISLRPAMKNNMAIGMGYGIGIAFLYWVCYSFSLSLGHGGVLPAVFAAWMPNLLFGALGVYALLGLD</sequence>
<proteinExistence type="predicted"/>
<dbReference type="PANTHER" id="PTHR33529">
    <property type="entry name" value="SLR0882 PROTEIN-RELATED"/>
    <property type="match status" value="1"/>
</dbReference>
<dbReference type="Pfam" id="PF03739">
    <property type="entry name" value="LptF_LptG"/>
    <property type="match status" value="1"/>
</dbReference>
<evidence type="ECO:0000256" key="1">
    <source>
        <dbReference type="ARBA" id="ARBA00004651"/>
    </source>
</evidence>
<feature type="transmembrane region" description="Helical" evidence="6">
    <location>
        <begin position="94"/>
        <end position="118"/>
    </location>
</feature>
<feature type="transmembrane region" description="Helical" evidence="6">
    <location>
        <begin position="12"/>
        <end position="33"/>
    </location>
</feature>
<dbReference type="InterPro" id="IPR030923">
    <property type="entry name" value="LptG"/>
</dbReference>
<reference evidence="7 8" key="1">
    <citation type="submission" date="2022-11" db="EMBL/GenBank/DDBJ databases">
        <title>Desulfobotulus tamanensis H1 sp. nov. - anaerobic, alkaliphilic, sulphate reducing bacterium isolated from terrestrial mud volcano.</title>
        <authorList>
            <person name="Frolova A."/>
            <person name="Merkel A.Y."/>
            <person name="Slobodkin A.I."/>
        </authorList>
    </citation>
    <scope>NUCLEOTIDE SEQUENCE [LARGE SCALE GENOMIC DNA]</scope>
    <source>
        <strain evidence="7 8">H1</strain>
    </source>
</reference>
<feature type="transmembrane region" description="Helical" evidence="6">
    <location>
        <begin position="302"/>
        <end position="321"/>
    </location>
</feature>
<organism evidence="7 8">
    <name type="scientific">Desulfobotulus pelophilus</name>
    <dbReference type="NCBI Taxonomy" id="2823377"/>
    <lineage>
        <taxon>Bacteria</taxon>
        <taxon>Pseudomonadati</taxon>
        <taxon>Thermodesulfobacteriota</taxon>
        <taxon>Desulfobacteria</taxon>
        <taxon>Desulfobacterales</taxon>
        <taxon>Desulfobacteraceae</taxon>
        <taxon>Desulfobotulus</taxon>
    </lineage>
</organism>
<feature type="transmembrane region" description="Helical" evidence="6">
    <location>
        <begin position="279"/>
        <end position="296"/>
    </location>
</feature>
<feature type="transmembrane region" description="Helical" evidence="6">
    <location>
        <begin position="333"/>
        <end position="356"/>
    </location>
</feature>
<accession>A0ABT3N9F1</accession>
<evidence type="ECO:0000256" key="3">
    <source>
        <dbReference type="ARBA" id="ARBA00022692"/>
    </source>
</evidence>
<keyword evidence="8" id="KW-1185">Reference proteome</keyword>
<keyword evidence="3 6" id="KW-0812">Transmembrane</keyword>
<dbReference type="PANTHER" id="PTHR33529:SF2">
    <property type="entry name" value="LIPOPOLYSACCHARIDE EXPORT SYSTEM PERMEASE PROTEIN LPTG"/>
    <property type="match status" value="1"/>
</dbReference>
<evidence type="ECO:0000256" key="6">
    <source>
        <dbReference type="SAM" id="Phobius"/>
    </source>
</evidence>
<keyword evidence="5 6" id="KW-0472">Membrane</keyword>
<dbReference type="InterPro" id="IPR005495">
    <property type="entry name" value="LptG/LptF_permease"/>
</dbReference>
<dbReference type="NCBIfam" id="TIGR04408">
    <property type="entry name" value="LptG_lptG"/>
    <property type="match status" value="1"/>
</dbReference>
<comment type="caution">
    <text evidence="7">The sequence shown here is derived from an EMBL/GenBank/DDBJ whole genome shotgun (WGS) entry which is preliminary data.</text>
</comment>
<keyword evidence="2" id="KW-1003">Cell membrane</keyword>
<dbReference type="RefSeq" id="WP_265425012.1">
    <property type="nucleotide sequence ID" value="NZ_JAPFPW010000009.1"/>
</dbReference>
<keyword evidence="4 6" id="KW-1133">Transmembrane helix</keyword>
<dbReference type="Proteomes" id="UP001209681">
    <property type="component" value="Unassembled WGS sequence"/>
</dbReference>
<evidence type="ECO:0000256" key="4">
    <source>
        <dbReference type="ARBA" id="ARBA00022989"/>
    </source>
</evidence>
<feature type="transmembrane region" description="Helical" evidence="6">
    <location>
        <begin position="64"/>
        <end position="82"/>
    </location>
</feature>